<keyword evidence="3 5" id="KW-1133">Transmembrane helix</keyword>
<keyword evidence="8" id="KW-1185">Reference proteome</keyword>
<dbReference type="GO" id="GO:0005743">
    <property type="term" value="C:mitochondrial inner membrane"/>
    <property type="evidence" value="ECO:0007669"/>
    <property type="project" value="TreeGrafter"/>
</dbReference>
<dbReference type="InterPro" id="IPR036640">
    <property type="entry name" value="ABC1_TM_sf"/>
</dbReference>
<dbReference type="GO" id="GO:0005524">
    <property type="term" value="F:ATP binding"/>
    <property type="evidence" value="ECO:0007669"/>
    <property type="project" value="InterPro"/>
</dbReference>
<keyword evidence="2 5" id="KW-0812">Transmembrane</keyword>
<dbReference type="AlphaFoldDB" id="A0A397GKU6"/>
<sequence length="291" mass="32905">MSLVDQEPVLFNTTIFNVRRRKTMYCHCSCYYKKFKDLLLDEATSALDTHGENIVQDALDKASKNRISQIIHHTKIIVMNQGTIMEIGDHEELMEKKKDHHLGRAIADLSASSTILSKRKADLEAGMKHDYKYTREILKKVGKINRPEISQIIIGLLAAIVCGSVYPVFAIIFSHILQPFSKLPDQLKHEAIFWSLNFLVIAVVFNWLNCIRCSFWDSGANLIKRIRSLSFASMLRQDIEFYDDKRNSVGALASALSEDATRVNGLAVISDGKLHVNITGKKFNSSSDSEK</sequence>
<dbReference type="SUPFAM" id="SSF52540">
    <property type="entry name" value="P-loop containing nucleoside triphosphate hydrolases"/>
    <property type="match status" value="1"/>
</dbReference>
<dbReference type="Gene3D" id="1.20.1560.10">
    <property type="entry name" value="ABC transporter type 1, transmembrane domain"/>
    <property type="match status" value="1"/>
</dbReference>
<evidence type="ECO:0000259" key="6">
    <source>
        <dbReference type="PROSITE" id="PS50929"/>
    </source>
</evidence>
<evidence type="ECO:0000256" key="4">
    <source>
        <dbReference type="ARBA" id="ARBA00023136"/>
    </source>
</evidence>
<evidence type="ECO:0000256" key="5">
    <source>
        <dbReference type="SAM" id="Phobius"/>
    </source>
</evidence>
<dbReference type="EMBL" id="PQFF01000438">
    <property type="protein sequence ID" value="RHZ50096.1"/>
    <property type="molecule type" value="Genomic_DNA"/>
</dbReference>
<proteinExistence type="predicted"/>
<dbReference type="SUPFAM" id="SSF90123">
    <property type="entry name" value="ABC transporter transmembrane region"/>
    <property type="match status" value="1"/>
</dbReference>
<accession>A0A397GKU6</accession>
<dbReference type="PANTHER" id="PTHR43394:SF18">
    <property type="entry name" value="ABC TRANSPORTER B FAMILY MEMBER 11-LIKE"/>
    <property type="match status" value="1"/>
</dbReference>
<dbReference type="OrthoDB" id="6500128at2759"/>
<keyword evidence="4 5" id="KW-0472">Membrane</keyword>
<evidence type="ECO:0000256" key="2">
    <source>
        <dbReference type="ARBA" id="ARBA00022692"/>
    </source>
</evidence>
<comment type="subcellular location">
    <subcellularLocation>
        <location evidence="1">Membrane</location>
        <topology evidence="1">Multi-pass membrane protein</topology>
    </subcellularLocation>
</comment>
<name>A0A397GKU6_9GLOM</name>
<evidence type="ECO:0000313" key="8">
    <source>
        <dbReference type="Proteomes" id="UP000266861"/>
    </source>
</evidence>
<evidence type="ECO:0000256" key="3">
    <source>
        <dbReference type="ARBA" id="ARBA00022989"/>
    </source>
</evidence>
<feature type="transmembrane region" description="Helical" evidence="5">
    <location>
        <begin position="152"/>
        <end position="176"/>
    </location>
</feature>
<reference evidence="7 8" key="1">
    <citation type="submission" date="2018-08" db="EMBL/GenBank/DDBJ databases">
        <title>Genome and evolution of the arbuscular mycorrhizal fungus Diversispora epigaea (formerly Glomus versiforme) and its bacterial endosymbionts.</title>
        <authorList>
            <person name="Sun X."/>
            <person name="Fei Z."/>
            <person name="Harrison M."/>
        </authorList>
    </citation>
    <scope>NUCLEOTIDE SEQUENCE [LARGE SCALE GENOMIC DNA]</scope>
    <source>
        <strain evidence="7 8">IT104</strain>
    </source>
</reference>
<dbReference type="GO" id="GO:0090374">
    <property type="term" value="P:oligopeptide export from mitochondrion"/>
    <property type="evidence" value="ECO:0007669"/>
    <property type="project" value="TreeGrafter"/>
</dbReference>
<dbReference type="InterPro" id="IPR027417">
    <property type="entry name" value="P-loop_NTPase"/>
</dbReference>
<dbReference type="InterPro" id="IPR011527">
    <property type="entry name" value="ABC1_TM_dom"/>
</dbReference>
<dbReference type="Pfam" id="PF00664">
    <property type="entry name" value="ABC_membrane"/>
    <property type="match status" value="1"/>
</dbReference>
<dbReference type="InterPro" id="IPR039421">
    <property type="entry name" value="Type_1_exporter"/>
</dbReference>
<dbReference type="STRING" id="1348612.A0A397GKU6"/>
<comment type="caution">
    <text evidence="7">The sequence shown here is derived from an EMBL/GenBank/DDBJ whole genome shotgun (WGS) entry which is preliminary data.</text>
</comment>
<feature type="transmembrane region" description="Helical" evidence="5">
    <location>
        <begin position="191"/>
        <end position="208"/>
    </location>
</feature>
<dbReference type="GO" id="GO:0015421">
    <property type="term" value="F:ABC-type oligopeptide transporter activity"/>
    <property type="evidence" value="ECO:0007669"/>
    <property type="project" value="TreeGrafter"/>
</dbReference>
<dbReference type="PROSITE" id="PS50929">
    <property type="entry name" value="ABC_TM1F"/>
    <property type="match status" value="1"/>
</dbReference>
<organism evidence="7 8">
    <name type="scientific">Diversispora epigaea</name>
    <dbReference type="NCBI Taxonomy" id="1348612"/>
    <lineage>
        <taxon>Eukaryota</taxon>
        <taxon>Fungi</taxon>
        <taxon>Fungi incertae sedis</taxon>
        <taxon>Mucoromycota</taxon>
        <taxon>Glomeromycotina</taxon>
        <taxon>Glomeromycetes</taxon>
        <taxon>Diversisporales</taxon>
        <taxon>Diversisporaceae</taxon>
        <taxon>Diversispora</taxon>
    </lineage>
</organism>
<evidence type="ECO:0000256" key="1">
    <source>
        <dbReference type="ARBA" id="ARBA00004141"/>
    </source>
</evidence>
<feature type="domain" description="ABC transmembrane type-1" evidence="6">
    <location>
        <begin position="153"/>
        <end position="266"/>
    </location>
</feature>
<dbReference type="PANTHER" id="PTHR43394">
    <property type="entry name" value="ATP-DEPENDENT PERMEASE MDL1, MITOCHONDRIAL"/>
    <property type="match status" value="1"/>
</dbReference>
<evidence type="ECO:0000313" key="7">
    <source>
        <dbReference type="EMBL" id="RHZ50096.1"/>
    </source>
</evidence>
<gene>
    <name evidence="7" type="ORF">Glove_505g38</name>
</gene>
<dbReference type="Gene3D" id="3.40.50.300">
    <property type="entry name" value="P-loop containing nucleotide triphosphate hydrolases"/>
    <property type="match status" value="1"/>
</dbReference>
<protein>
    <recommendedName>
        <fullName evidence="6">ABC transmembrane type-1 domain-containing protein</fullName>
    </recommendedName>
</protein>
<dbReference type="Proteomes" id="UP000266861">
    <property type="component" value="Unassembled WGS sequence"/>
</dbReference>